<proteinExistence type="predicted"/>
<dbReference type="RefSeq" id="XP_065674138.1">
    <property type="nucleotide sequence ID" value="XM_065818066.1"/>
</dbReference>
<dbReference type="Proteomes" id="UP001652625">
    <property type="component" value="Chromosome 14"/>
</dbReference>
<dbReference type="GeneID" id="136091082"/>
<sequence>MCCDFIPLPKNVLTIVGVLQWQKAIFKMKFVITTTSSSIITTTTTTALIITLTTITTTTITTSTTTITTSTTTTMITTSTTTTTITTSTTTTTITTTTTTTTITTSTTTTITTIRTTTITTAIIKQITTITVFIFFCLLFSKMSFYFKTFTSKGFINILYQDSILPLTNKPTRVTHQTETLINNIFANNFSKYNTQSGII</sequence>
<evidence type="ECO:0000313" key="3">
    <source>
        <dbReference type="RefSeq" id="XP_065674138.1"/>
    </source>
</evidence>
<keyword evidence="2" id="KW-1185">Reference proteome</keyword>
<organism evidence="2 3">
    <name type="scientific">Hydra vulgaris</name>
    <name type="common">Hydra</name>
    <name type="synonym">Hydra attenuata</name>
    <dbReference type="NCBI Taxonomy" id="6087"/>
    <lineage>
        <taxon>Eukaryota</taxon>
        <taxon>Metazoa</taxon>
        <taxon>Cnidaria</taxon>
        <taxon>Hydrozoa</taxon>
        <taxon>Hydroidolina</taxon>
        <taxon>Anthoathecata</taxon>
        <taxon>Aplanulata</taxon>
        <taxon>Hydridae</taxon>
        <taxon>Hydra</taxon>
    </lineage>
</organism>
<accession>A0ABM4DI28</accession>
<reference evidence="3" key="1">
    <citation type="submission" date="2025-08" db="UniProtKB">
        <authorList>
            <consortium name="RefSeq"/>
        </authorList>
    </citation>
    <scope>IDENTIFICATION</scope>
</reference>
<keyword evidence="1" id="KW-1133">Transmembrane helix</keyword>
<keyword evidence="1" id="KW-0472">Membrane</keyword>
<keyword evidence="1" id="KW-0812">Transmembrane</keyword>
<feature type="transmembrane region" description="Helical" evidence="1">
    <location>
        <begin position="123"/>
        <end position="141"/>
    </location>
</feature>
<gene>
    <name evidence="3" type="primary">LOC136091082</name>
</gene>
<evidence type="ECO:0000256" key="1">
    <source>
        <dbReference type="SAM" id="Phobius"/>
    </source>
</evidence>
<protein>
    <submittedName>
        <fullName evidence="3">Integumentary mucin C.1-like</fullName>
    </submittedName>
</protein>
<name>A0ABM4DI28_HYDVU</name>
<evidence type="ECO:0000313" key="2">
    <source>
        <dbReference type="Proteomes" id="UP001652625"/>
    </source>
</evidence>